<keyword evidence="1" id="KW-0472">Membrane</keyword>
<dbReference type="GO" id="GO:0000329">
    <property type="term" value="C:fungal-type vacuole membrane"/>
    <property type="evidence" value="ECO:0007669"/>
    <property type="project" value="InterPro"/>
</dbReference>
<proteinExistence type="predicted"/>
<keyword evidence="1" id="KW-1133">Transmembrane helix</keyword>
<comment type="caution">
    <text evidence="2">The sequence shown here is derived from an EMBL/GenBank/DDBJ whole genome shotgun (WGS) entry which is preliminary data.</text>
</comment>
<organism evidence="2 3">
    <name type="scientific">Penicillium decumbens</name>
    <dbReference type="NCBI Taxonomy" id="69771"/>
    <lineage>
        <taxon>Eukaryota</taxon>
        <taxon>Fungi</taxon>
        <taxon>Dikarya</taxon>
        <taxon>Ascomycota</taxon>
        <taxon>Pezizomycotina</taxon>
        <taxon>Eurotiomycetes</taxon>
        <taxon>Eurotiomycetidae</taxon>
        <taxon>Eurotiales</taxon>
        <taxon>Aspergillaceae</taxon>
        <taxon>Penicillium</taxon>
    </lineage>
</organism>
<dbReference type="InterPro" id="IPR046368">
    <property type="entry name" value="Tag1"/>
</dbReference>
<dbReference type="AlphaFoldDB" id="A0A1V6PJ82"/>
<dbReference type="OMA" id="HVLGHWD"/>
<name>A0A1V6PJ82_PENDC</name>
<keyword evidence="3" id="KW-1185">Reference proteome</keyword>
<protein>
    <submittedName>
        <fullName evidence="2">Uncharacterized protein</fullName>
    </submittedName>
</protein>
<feature type="transmembrane region" description="Helical" evidence="1">
    <location>
        <begin position="65"/>
        <end position="89"/>
    </location>
</feature>
<evidence type="ECO:0000313" key="3">
    <source>
        <dbReference type="Proteomes" id="UP000191522"/>
    </source>
</evidence>
<evidence type="ECO:0000313" key="2">
    <source>
        <dbReference type="EMBL" id="OQD77100.1"/>
    </source>
</evidence>
<evidence type="ECO:0000256" key="1">
    <source>
        <dbReference type="SAM" id="Phobius"/>
    </source>
</evidence>
<gene>
    <name evidence="2" type="ORF">PENDEC_c003G02333</name>
</gene>
<dbReference type="PANTHER" id="PTHR35895">
    <property type="entry name" value="CHROMOSOME 16, WHOLE GENOME SHOTGUN SEQUENCE"/>
    <property type="match status" value="1"/>
</dbReference>
<dbReference type="EMBL" id="MDYL01000003">
    <property type="protein sequence ID" value="OQD77100.1"/>
    <property type="molecule type" value="Genomic_DNA"/>
</dbReference>
<dbReference type="Proteomes" id="UP000191522">
    <property type="component" value="Unassembled WGS sequence"/>
</dbReference>
<dbReference type="InterPro" id="IPR022185">
    <property type="entry name" value="DUF3712"/>
</dbReference>
<dbReference type="Pfam" id="PF12505">
    <property type="entry name" value="DUF3712"/>
    <property type="match status" value="1"/>
</dbReference>
<sequence>MGTSTDDRPAYLSSNGAKYSLGVHRGPLATGDDPKLEQVQSVGGISLATTNRSRKEKLARHWKRFWCCYLIGNVIFLAVFLPVFFLVAIPAISQLVVDKSDLVLVKASVLQPRPESIQLTLLSALDLKTALSVRIEPIVLDLFVRDTGPSEPWATATIAGKIIKGNTTLGVTDVHTPLINTTTWTNYVHDVVFLKETSLSLRGSTNSYLGVLKSHVTMDKDVPSPGLDSFKGFSISDSTLQLPPLPDGTNMVGNASLPNPSVLTIEIGTLTLDIKAGDLVIGNATLEDLTIYPGNNKHPLKAVLDFDIIFAHLGTVLKSQASLLKTGNLTLDTITKSVVWENETVPYYTKVMSELTLPAHVPIMDTLKNTLHKLNITELEDYAKSHSGGGLLSTLEGDLNNLNSSSSSGSGSGSGLSSILKKNEHVREALKNIHPVRRDAALDSLANFYMRM</sequence>
<keyword evidence="1" id="KW-0812">Transmembrane</keyword>
<dbReference type="PANTHER" id="PTHR35895:SF2">
    <property type="match status" value="1"/>
</dbReference>
<dbReference type="STRING" id="69771.A0A1V6PJ82"/>
<accession>A0A1V6PJ82</accession>
<reference evidence="3" key="1">
    <citation type="journal article" date="2017" name="Nat. Microbiol.">
        <title>Global analysis of biosynthetic gene clusters reveals vast potential of secondary metabolite production in Penicillium species.</title>
        <authorList>
            <person name="Nielsen J.C."/>
            <person name="Grijseels S."/>
            <person name="Prigent S."/>
            <person name="Ji B."/>
            <person name="Dainat J."/>
            <person name="Nielsen K.F."/>
            <person name="Frisvad J.C."/>
            <person name="Workman M."/>
            <person name="Nielsen J."/>
        </authorList>
    </citation>
    <scope>NUCLEOTIDE SEQUENCE [LARGE SCALE GENOMIC DNA]</scope>
    <source>
        <strain evidence="3">IBT 11843</strain>
    </source>
</reference>